<dbReference type="InterPro" id="IPR008969">
    <property type="entry name" value="CarboxyPept-like_regulatory"/>
</dbReference>
<dbReference type="InterPro" id="IPR037066">
    <property type="entry name" value="Plug_dom_sf"/>
</dbReference>
<dbReference type="PANTHER" id="PTHR30069">
    <property type="entry name" value="TONB-DEPENDENT OUTER MEMBRANE RECEPTOR"/>
    <property type="match status" value="1"/>
</dbReference>
<keyword evidence="3 8" id="KW-1134">Transmembrane beta strand</keyword>
<keyword evidence="7 8" id="KW-0998">Cell outer membrane</keyword>
<evidence type="ECO:0000256" key="4">
    <source>
        <dbReference type="ARBA" id="ARBA00022692"/>
    </source>
</evidence>
<comment type="subcellular location">
    <subcellularLocation>
        <location evidence="1 8">Cell outer membrane</location>
        <topology evidence="1 8">Multi-pass membrane protein</topology>
    </subcellularLocation>
</comment>
<dbReference type="InterPro" id="IPR023996">
    <property type="entry name" value="TonB-dep_OMP_SusC/RagA"/>
</dbReference>
<feature type="domain" description="TonB-dependent receptor plug" evidence="9">
    <location>
        <begin position="103"/>
        <end position="211"/>
    </location>
</feature>
<evidence type="ECO:0000256" key="5">
    <source>
        <dbReference type="ARBA" id="ARBA00022729"/>
    </source>
</evidence>
<evidence type="ECO:0000256" key="3">
    <source>
        <dbReference type="ARBA" id="ARBA00022452"/>
    </source>
</evidence>
<dbReference type="InterPro" id="IPR023997">
    <property type="entry name" value="TonB-dep_OMP_SusC/RagA_CS"/>
</dbReference>
<dbReference type="InterPro" id="IPR036942">
    <property type="entry name" value="Beta-barrel_TonB_sf"/>
</dbReference>
<keyword evidence="5" id="KW-0732">Signal</keyword>
<keyword evidence="4 8" id="KW-0812">Transmembrane</keyword>
<evidence type="ECO:0000256" key="8">
    <source>
        <dbReference type="PROSITE-ProRule" id="PRU01360"/>
    </source>
</evidence>
<dbReference type="NCBIfam" id="TIGR04056">
    <property type="entry name" value="OMP_RagA_SusC"/>
    <property type="match status" value="1"/>
</dbReference>
<keyword evidence="6 8" id="KW-0472">Membrane</keyword>
<name>A0ABQ0DZU2_9PORP</name>
<keyword evidence="10" id="KW-0675">Receptor</keyword>
<dbReference type="SUPFAM" id="SSF56935">
    <property type="entry name" value="Porins"/>
    <property type="match status" value="1"/>
</dbReference>
<evidence type="ECO:0000256" key="1">
    <source>
        <dbReference type="ARBA" id="ARBA00004571"/>
    </source>
</evidence>
<keyword evidence="2 8" id="KW-0813">Transport</keyword>
<comment type="caution">
    <text evidence="10">The sequence shown here is derived from an EMBL/GenBank/DDBJ whole genome shotgun (WGS) entry which is preliminary data.</text>
</comment>
<dbReference type="Pfam" id="PF13715">
    <property type="entry name" value="CarbopepD_reg_2"/>
    <property type="match status" value="1"/>
</dbReference>
<evidence type="ECO:0000259" key="9">
    <source>
        <dbReference type="Pfam" id="PF07715"/>
    </source>
</evidence>
<evidence type="ECO:0000256" key="6">
    <source>
        <dbReference type="ARBA" id="ARBA00023136"/>
    </source>
</evidence>
<keyword evidence="11" id="KW-1185">Reference proteome</keyword>
<proteinExistence type="inferred from homology"/>
<dbReference type="InterPro" id="IPR012910">
    <property type="entry name" value="Plug_dom"/>
</dbReference>
<evidence type="ECO:0000256" key="7">
    <source>
        <dbReference type="ARBA" id="ARBA00023237"/>
    </source>
</evidence>
<dbReference type="Proteomes" id="UP001628220">
    <property type="component" value="Unassembled WGS sequence"/>
</dbReference>
<evidence type="ECO:0000256" key="2">
    <source>
        <dbReference type="ARBA" id="ARBA00022448"/>
    </source>
</evidence>
<dbReference type="Gene3D" id="2.170.130.10">
    <property type="entry name" value="TonB-dependent receptor, plug domain"/>
    <property type="match status" value="1"/>
</dbReference>
<evidence type="ECO:0000313" key="11">
    <source>
        <dbReference type="Proteomes" id="UP001628220"/>
    </source>
</evidence>
<dbReference type="NCBIfam" id="TIGR04057">
    <property type="entry name" value="SusC_RagA_signa"/>
    <property type="match status" value="1"/>
</dbReference>
<accession>A0ABQ0DZU2</accession>
<dbReference type="Pfam" id="PF07715">
    <property type="entry name" value="Plug"/>
    <property type="match status" value="1"/>
</dbReference>
<protein>
    <submittedName>
        <fullName evidence="10">TonB-dependent receptor</fullName>
    </submittedName>
</protein>
<dbReference type="PANTHER" id="PTHR30069:SF29">
    <property type="entry name" value="HEMOGLOBIN AND HEMOGLOBIN-HAPTOGLOBIN-BINDING PROTEIN 1-RELATED"/>
    <property type="match status" value="1"/>
</dbReference>
<dbReference type="Gene3D" id="2.60.40.1120">
    <property type="entry name" value="Carboxypeptidase-like, regulatory domain"/>
    <property type="match status" value="1"/>
</dbReference>
<reference evidence="10 11" key="1">
    <citation type="journal article" date="2025" name="Int. J. Syst. Evol. Microbiol.">
        <title>Desulfovibrio falkowii sp. nov., Porphyromonas miyakawae sp. nov., Mediterraneibacter flintii sp. nov. and Owariibacterium komagatae gen. nov., sp. nov., isolated from human faeces.</title>
        <authorList>
            <person name="Hamaguchi T."/>
            <person name="Ohara M."/>
            <person name="Hisatomi A."/>
            <person name="Sekiguchi K."/>
            <person name="Takeda J.I."/>
            <person name="Ueyama J."/>
            <person name="Ito M."/>
            <person name="Nishiwaki H."/>
            <person name="Ogi T."/>
            <person name="Hirayama M."/>
            <person name="Ohkuma M."/>
            <person name="Sakamoto M."/>
            <person name="Ohno K."/>
        </authorList>
    </citation>
    <scope>NUCLEOTIDE SEQUENCE [LARGE SCALE GENOMIC DNA]</scope>
    <source>
        <strain evidence="10 11">13CB11C</strain>
    </source>
</reference>
<organism evidence="10 11">
    <name type="scientific">Porphyromonas miyakawae</name>
    <dbReference type="NCBI Taxonomy" id="3137470"/>
    <lineage>
        <taxon>Bacteria</taxon>
        <taxon>Pseudomonadati</taxon>
        <taxon>Bacteroidota</taxon>
        <taxon>Bacteroidia</taxon>
        <taxon>Bacteroidales</taxon>
        <taxon>Porphyromonadaceae</taxon>
        <taxon>Porphyromonas</taxon>
    </lineage>
</organism>
<gene>
    <name evidence="10" type="ORF">Tsumi_00900</name>
</gene>
<dbReference type="Gene3D" id="2.40.170.20">
    <property type="entry name" value="TonB-dependent receptor, beta-barrel domain"/>
    <property type="match status" value="1"/>
</dbReference>
<dbReference type="PROSITE" id="PS52016">
    <property type="entry name" value="TONB_DEPENDENT_REC_3"/>
    <property type="match status" value="1"/>
</dbReference>
<dbReference type="EMBL" id="BAAFSF010000001">
    <property type="protein sequence ID" value="GAB1250986.1"/>
    <property type="molecule type" value="Genomic_DNA"/>
</dbReference>
<dbReference type="InterPro" id="IPR039426">
    <property type="entry name" value="TonB-dep_rcpt-like"/>
</dbReference>
<dbReference type="SUPFAM" id="SSF49464">
    <property type="entry name" value="Carboxypeptidase regulatory domain-like"/>
    <property type="match status" value="1"/>
</dbReference>
<sequence length="1009" mass="112511">MGLGWASAQTRTVTGTVISSEDNEPIIGVNVVVVGQTRIGAPTDIDGKFTLSVPTNAKQLQFSAVGFKTITLDIKPVMNVTMTLDSEVLDAVVVVGYGTGQKLSTVSGSVARVSGEKLENRPVANVMDALQGQVSGMQVSTGSGDPNAVASVQIHGQASLGAGGEPLYIVDGVQTSAGIVMAMNSSDFESYTVLKDASSTSIYGARAANGVIVITTKKGKHNQDGVVNASIMYGVSQLITSSPMNQLMTGQELFDYQARHIKSDKFGNFVKGFQGTNFRGTFDKTGKYAIIDKDYNWLDVYMGRTAPVLQADLSVSGGSENITYYLSGGYFKQDGISVDPSHYQKLNFRANVDARVKEWMRIGVNVSGGLVKQTAAGGFGGPYLDGGTFGSMIMPKYYSPYWTGRDGRDSLSSSYRGYANYIRVHRSVPVFENARMYMPNFLRDFVDDETNTTRLNASGYAQFTPIQGLTLKTQYGMDWSMGRTSYKLYPDHPQLTGLGSNQQAFDQGYVATWTNTAEYKWRANDDNSFTFLLGHEFVDAKGESFSAAARGLLSRDFMYLSHGQRGDYLVLPSQSSYSYAFLSFFGRVNYTYKDWMAFDVTIRHDRSSRFGKNHQGATFFSVGGMYDIYRTHFKDIDWMSTFRFKANYGTQGNSSIPLYAAEPMTGIINYTDELAFGVTSIGNEDLTWENQGMLSVGIDYGMWDDRLLIGLSYYNRKTRDMLMSVPIPYATGYSSRWQNVGAMTNQGIDLDITYKFIETKDWEAFFSTTFNYNAERIDKLFSEQTNQYGYRLGDLAHYDVGKPIVMYAVRFAGINPVNGKQMWYTKEGTKTEEYSDELLQRIEYAKVTPPFSGGFSLGVTWKKQLSLVADFSYMAGGYCMNNDRYFLENNVRGFMYLNRSKKLLNEWTPKNPYTDVPKFGESMNFDDRLLENASFLRLKNLQLSYTLPNSIFKNTKVIHGVRVYFSARNLFTITSKSYNGFDPEVSSGGFSMNKFPSTRQFVGGLQLQF</sequence>
<comment type="similarity">
    <text evidence="8">Belongs to the TonB-dependent receptor family.</text>
</comment>
<evidence type="ECO:0000313" key="10">
    <source>
        <dbReference type="EMBL" id="GAB1250986.1"/>
    </source>
</evidence>